<keyword evidence="4" id="KW-1185">Reference proteome</keyword>
<organism evidence="4 5">
    <name type="scientific">Panagrellus redivivus</name>
    <name type="common">Microworm</name>
    <dbReference type="NCBI Taxonomy" id="6233"/>
    <lineage>
        <taxon>Eukaryota</taxon>
        <taxon>Metazoa</taxon>
        <taxon>Ecdysozoa</taxon>
        <taxon>Nematoda</taxon>
        <taxon>Chromadorea</taxon>
        <taxon>Rhabditida</taxon>
        <taxon>Tylenchina</taxon>
        <taxon>Panagrolaimomorpha</taxon>
        <taxon>Panagrolaimoidea</taxon>
        <taxon>Panagrolaimidae</taxon>
        <taxon>Panagrellus</taxon>
    </lineage>
</organism>
<evidence type="ECO:0000256" key="3">
    <source>
        <dbReference type="SAM" id="SignalP"/>
    </source>
</evidence>
<keyword evidence="2" id="KW-0812">Transmembrane</keyword>
<feature type="transmembrane region" description="Helical" evidence="2">
    <location>
        <begin position="157"/>
        <end position="181"/>
    </location>
</feature>
<accession>A0A7E4ZX55</accession>
<evidence type="ECO:0000313" key="5">
    <source>
        <dbReference type="WBParaSite" id="Pan_g22967.t1"/>
    </source>
</evidence>
<proteinExistence type="predicted"/>
<keyword evidence="3" id="KW-0732">Signal</keyword>
<feature type="chain" id="PRO_5028964306" evidence="3">
    <location>
        <begin position="20"/>
        <end position="327"/>
    </location>
</feature>
<keyword evidence="2" id="KW-0472">Membrane</keyword>
<evidence type="ECO:0000256" key="1">
    <source>
        <dbReference type="SAM" id="MobiDB-lite"/>
    </source>
</evidence>
<feature type="signal peptide" evidence="3">
    <location>
        <begin position="1"/>
        <end position="19"/>
    </location>
</feature>
<feature type="compositionally biased region" description="Basic and acidic residues" evidence="1">
    <location>
        <begin position="296"/>
        <end position="312"/>
    </location>
</feature>
<sequence length="327" mass="35691">MQFSSNILILVVVVCFGRAEVQLIQGINSTVNFEGDELIIKVDNPQVRDLPLILCFGSIPNTVYLSCPNGYAGISVNVHERTETFKLDRHGKLSGTIENYQIRKEVVFNPDGSVNVLVPQTPSGITVSLPNANLPVGTTTASTPGKKAATTNATLRIVFVVVLVILLLIVIGAVLLYCCWYKKRNQSNQVRRTRDKTREADESLPQTVVKSDVQPPPKRPASVPKTAPKRTSTSTTKASDEKQIVVIAPKPTPATSVRSPFDSASILSAPTTTIGARQKSNPSKKSRRRTFTTPTHGERSTEPSRISQDHGDSSVTNSHSEMSQYRK</sequence>
<reference evidence="4" key="1">
    <citation type="journal article" date="2013" name="Genetics">
        <title>The draft genome and transcriptome of Panagrellus redivivus are shaped by the harsh demands of a free-living lifestyle.</title>
        <authorList>
            <person name="Srinivasan J."/>
            <person name="Dillman A.R."/>
            <person name="Macchietto M.G."/>
            <person name="Heikkinen L."/>
            <person name="Lakso M."/>
            <person name="Fracchia K.M."/>
            <person name="Antoshechkin I."/>
            <person name="Mortazavi A."/>
            <person name="Wong G."/>
            <person name="Sternberg P.W."/>
        </authorList>
    </citation>
    <scope>NUCLEOTIDE SEQUENCE [LARGE SCALE GENOMIC DNA]</scope>
    <source>
        <strain evidence="4">MT8872</strain>
    </source>
</reference>
<name>A0A7E4ZX55_PANRE</name>
<dbReference type="AlphaFoldDB" id="A0A7E4ZX55"/>
<evidence type="ECO:0000256" key="2">
    <source>
        <dbReference type="SAM" id="Phobius"/>
    </source>
</evidence>
<dbReference type="WBParaSite" id="Pan_g22967.t1">
    <property type="protein sequence ID" value="Pan_g22967.t1"/>
    <property type="gene ID" value="Pan_g22967"/>
</dbReference>
<feature type="compositionally biased region" description="Polar residues" evidence="1">
    <location>
        <begin position="265"/>
        <end position="281"/>
    </location>
</feature>
<protein>
    <submittedName>
        <fullName evidence="5">Uncharacterized protein</fullName>
    </submittedName>
</protein>
<evidence type="ECO:0000313" key="4">
    <source>
        <dbReference type="Proteomes" id="UP000492821"/>
    </source>
</evidence>
<feature type="region of interest" description="Disordered" evidence="1">
    <location>
        <begin position="188"/>
        <end position="327"/>
    </location>
</feature>
<dbReference type="Proteomes" id="UP000492821">
    <property type="component" value="Unassembled WGS sequence"/>
</dbReference>
<keyword evidence="2" id="KW-1133">Transmembrane helix</keyword>
<feature type="compositionally biased region" description="Polar residues" evidence="1">
    <location>
        <begin position="313"/>
        <end position="327"/>
    </location>
</feature>
<reference evidence="5" key="2">
    <citation type="submission" date="2020-10" db="UniProtKB">
        <authorList>
            <consortium name="WormBaseParasite"/>
        </authorList>
    </citation>
    <scope>IDENTIFICATION</scope>
</reference>